<evidence type="ECO:0000256" key="12">
    <source>
        <dbReference type="RuleBase" id="RU363101"/>
    </source>
</evidence>
<dbReference type="NCBIfam" id="TIGR03141">
    <property type="entry name" value="cytochro_ccmD"/>
    <property type="match status" value="1"/>
</dbReference>
<protein>
    <recommendedName>
        <fullName evidence="4 12">Heme exporter protein D</fullName>
    </recommendedName>
</protein>
<feature type="compositionally biased region" description="Gly residues" evidence="13">
    <location>
        <begin position="70"/>
        <end position="79"/>
    </location>
</feature>
<dbReference type="Proteomes" id="UP000663181">
    <property type="component" value="Chromosome"/>
</dbReference>
<keyword evidence="10 12" id="KW-1133">Transmembrane helix</keyword>
<organism evidence="14 15">
    <name type="scientific">Dyella caseinilytica</name>
    <dbReference type="NCBI Taxonomy" id="1849581"/>
    <lineage>
        <taxon>Bacteria</taxon>
        <taxon>Pseudomonadati</taxon>
        <taxon>Pseudomonadota</taxon>
        <taxon>Gammaproteobacteria</taxon>
        <taxon>Lysobacterales</taxon>
        <taxon>Rhodanobacteraceae</taxon>
        <taxon>Dyella</taxon>
    </lineage>
</organism>
<keyword evidence="5 12" id="KW-0813">Transport</keyword>
<dbReference type="RefSeq" id="WP_188798520.1">
    <property type="nucleotide sequence ID" value="NZ_BMIZ01000001.1"/>
</dbReference>
<evidence type="ECO:0000256" key="10">
    <source>
        <dbReference type="ARBA" id="ARBA00022989"/>
    </source>
</evidence>
<comment type="similarity">
    <text evidence="3 12">Belongs to the CcmD/CycX/HelD family.</text>
</comment>
<keyword evidence="15" id="KW-1185">Reference proteome</keyword>
<feature type="region of interest" description="Disordered" evidence="13">
    <location>
        <begin position="52"/>
        <end position="79"/>
    </location>
</feature>
<evidence type="ECO:0000313" key="15">
    <source>
        <dbReference type="Proteomes" id="UP000663181"/>
    </source>
</evidence>
<accession>A0ABX7GYD9</accession>
<evidence type="ECO:0000256" key="11">
    <source>
        <dbReference type="ARBA" id="ARBA00023136"/>
    </source>
</evidence>
<evidence type="ECO:0000256" key="6">
    <source>
        <dbReference type="ARBA" id="ARBA00022475"/>
    </source>
</evidence>
<evidence type="ECO:0000256" key="3">
    <source>
        <dbReference type="ARBA" id="ARBA00008741"/>
    </source>
</evidence>
<dbReference type="InterPro" id="IPR052075">
    <property type="entry name" value="Heme_exporter_D"/>
</dbReference>
<evidence type="ECO:0000256" key="4">
    <source>
        <dbReference type="ARBA" id="ARBA00016461"/>
    </source>
</evidence>
<comment type="function">
    <text evidence="1 12">Required for the export of heme to the periplasm for the biogenesis of c-type cytochromes.</text>
</comment>
<keyword evidence="8 12" id="KW-0812">Transmembrane</keyword>
<dbReference type="Pfam" id="PF04995">
    <property type="entry name" value="CcmD"/>
    <property type="match status" value="1"/>
</dbReference>
<feature type="compositionally biased region" description="Basic and acidic residues" evidence="13">
    <location>
        <begin position="52"/>
        <end position="61"/>
    </location>
</feature>
<keyword evidence="11 12" id="KW-0472">Membrane</keyword>
<keyword evidence="6 12" id="KW-1003">Cell membrane</keyword>
<evidence type="ECO:0000256" key="5">
    <source>
        <dbReference type="ARBA" id="ARBA00022448"/>
    </source>
</evidence>
<evidence type="ECO:0000256" key="13">
    <source>
        <dbReference type="SAM" id="MobiDB-lite"/>
    </source>
</evidence>
<keyword evidence="9 12" id="KW-0201">Cytochrome c-type biogenesis</keyword>
<keyword evidence="7 12" id="KW-0997">Cell inner membrane</keyword>
<gene>
    <name evidence="14" type="primary">ccmD</name>
    <name evidence="14" type="ORF">ISN74_06510</name>
</gene>
<evidence type="ECO:0000313" key="14">
    <source>
        <dbReference type="EMBL" id="QRN54991.1"/>
    </source>
</evidence>
<feature type="transmembrane region" description="Helical" evidence="12">
    <location>
        <begin position="14"/>
        <end position="35"/>
    </location>
</feature>
<sequence length="79" mass="9093">MSHSLQSFFAMGGYAAYVWPAYGVFFTVLLIDWLAPQFRRRRLLRELRGRLARQDARKERASAPSPLRGEGWGEGPRLP</sequence>
<name>A0ABX7GYD9_9GAMM</name>
<comment type="subcellular location">
    <subcellularLocation>
        <location evidence="2 12">Cell inner membrane</location>
        <topology evidence="2 12">Single-pass membrane protein</topology>
    </subcellularLocation>
</comment>
<dbReference type="EMBL" id="CP064030">
    <property type="protein sequence ID" value="QRN54991.1"/>
    <property type="molecule type" value="Genomic_DNA"/>
</dbReference>
<dbReference type="PANTHER" id="PTHR37531:SF1">
    <property type="entry name" value="HEME EXPORTER PROTEIN D"/>
    <property type="match status" value="1"/>
</dbReference>
<dbReference type="PANTHER" id="PTHR37531">
    <property type="entry name" value="HEME EXPORTER PROTEIN D"/>
    <property type="match status" value="1"/>
</dbReference>
<evidence type="ECO:0000256" key="2">
    <source>
        <dbReference type="ARBA" id="ARBA00004377"/>
    </source>
</evidence>
<evidence type="ECO:0000256" key="9">
    <source>
        <dbReference type="ARBA" id="ARBA00022748"/>
    </source>
</evidence>
<evidence type="ECO:0000256" key="7">
    <source>
        <dbReference type="ARBA" id="ARBA00022519"/>
    </source>
</evidence>
<evidence type="ECO:0000256" key="1">
    <source>
        <dbReference type="ARBA" id="ARBA00002442"/>
    </source>
</evidence>
<dbReference type="InterPro" id="IPR007078">
    <property type="entry name" value="Haem_export_protD_CcmD"/>
</dbReference>
<proteinExistence type="inferred from homology"/>
<evidence type="ECO:0000256" key="8">
    <source>
        <dbReference type="ARBA" id="ARBA00022692"/>
    </source>
</evidence>
<reference evidence="14 15" key="1">
    <citation type="submission" date="2020-10" db="EMBL/GenBank/DDBJ databases">
        <title>Phylogeny of dyella-like bacteria.</title>
        <authorList>
            <person name="Fu J."/>
        </authorList>
    </citation>
    <scope>NUCLEOTIDE SEQUENCE [LARGE SCALE GENOMIC DNA]</scope>
    <source>
        <strain evidence="14 15">DHOB09</strain>
    </source>
</reference>